<dbReference type="GO" id="GO:0051087">
    <property type="term" value="F:protein-folding chaperone binding"/>
    <property type="evidence" value="ECO:0007669"/>
    <property type="project" value="InterPro"/>
</dbReference>
<evidence type="ECO:0000313" key="2">
    <source>
        <dbReference type="EMBL" id="PKV09812.1"/>
    </source>
</evidence>
<gene>
    <name evidence="2" type="ORF">CQR44_0715</name>
</gene>
<dbReference type="AlphaFoldDB" id="A0A2N3RBE4"/>
<protein>
    <recommendedName>
        <fullName evidence="4">Nucleotide exchange factor GrpE</fullName>
    </recommendedName>
</protein>
<evidence type="ECO:0000313" key="3">
    <source>
        <dbReference type="Proteomes" id="UP000233731"/>
    </source>
</evidence>
<evidence type="ECO:0008006" key="4">
    <source>
        <dbReference type="Google" id="ProtNLM"/>
    </source>
</evidence>
<organism evidence="2 3">
    <name type="scientific">Bifidobacterium asteroides</name>
    <dbReference type="NCBI Taxonomy" id="1684"/>
    <lineage>
        <taxon>Bacteria</taxon>
        <taxon>Bacillati</taxon>
        <taxon>Actinomycetota</taxon>
        <taxon>Actinomycetes</taxon>
        <taxon>Bifidobacteriales</taxon>
        <taxon>Bifidobacteriaceae</taxon>
        <taxon>Bifidobacterium</taxon>
    </lineage>
</organism>
<dbReference type="EMBL" id="PCHJ01000013">
    <property type="protein sequence ID" value="PKV09812.1"/>
    <property type="molecule type" value="Genomic_DNA"/>
</dbReference>
<dbReference type="GO" id="GO:0006457">
    <property type="term" value="P:protein folding"/>
    <property type="evidence" value="ECO:0007669"/>
    <property type="project" value="InterPro"/>
</dbReference>
<comment type="caution">
    <text evidence="2">The sequence shown here is derived from an EMBL/GenBank/DDBJ whole genome shotgun (WGS) entry which is preliminary data.</text>
</comment>
<feature type="region of interest" description="Disordered" evidence="1">
    <location>
        <begin position="227"/>
        <end position="261"/>
    </location>
</feature>
<feature type="region of interest" description="Disordered" evidence="1">
    <location>
        <begin position="1"/>
        <end position="58"/>
    </location>
</feature>
<name>A0A2N3RBE4_9BIFI</name>
<dbReference type="Pfam" id="PF01025">
    <property type="entry name" value="GrpE"/>
    <property type="match status" value="1"/>
</dbReference>
<evidence type="ECO:0000256" key="1">
    <source>
        <dbReference type="SAM" id="MobiDB-lite"/>
    </source>
</evidence>
<reference evidence="2 3" key="1">
    <citation type="submission" date="2017-10" db="EMBL/GenBank/DDBJ databases">
        <title>Bifidobacterium genomics.</title>
        <authorList>
            <person name="Lugli G.A."/>
            <person name="Milani C."/>
            <person name="Mancabelli L."/>
        </authorList>
    </citation>
    <scope>NUCLEOTIDE SEQUENCE [LARGE SCALE GENOMIC DNA]</scope>
    <source>
        <strain evidence="2 3">1460B</strain>
    </source>
</reference>
<dbReference type="GO" id="GO:0042803">
    <property type="term" value="F:protein homodimerization activity"/>
    <property type="evidence" value="ECO:0007669"/>
    <property type="project" value="InterPro"/>
</dbReference>
<feature type="compositionally biased region" description="Acidic residues" evidence="1">
    <location>
        <begin position="1"/>
        <end position="10"/>
    </location>
</feature>
<dbReference type="InterPro" id="IPR000740">
    <property type="entry name" value="GrpE"/>
</dbReference>
<dbReference type="Proteomes" id="UP000233731">
    <property type="component" value="Unassembled WGS sequence"/>
</dbReference>
<sequence length="261" mass="29003">MENREAEEDMPLPSFPPEPRQKAAYSTDAPVSGPRVAETAVEPDHAEAVPESNPVNGNPNAVAMDIQKSIDSLGKAMDQLQALFSQRLQYDQTKETVIDRQHQELKALREGIKNDLLRPILYDIAAELDDIRQMKIGLGDQPGSQLAAEQLTNVEDVLKDILNKNDVEQVSSQPGEPFQGKWQRMVKPVDTDDPNKHKTIAQSLAPGYRRGQESVFKERVIVYRLLPSSHRQHQPGDLDSNSSIGTDSAVPPETQKSEPRA</sequence>
<proteinExistence type="predicted"/>
<dbReference type="RefSeq" id="WP_180335401.1">
    <property type="nucleotide sequence ID" value="NZ_PCHJ01000013.1"/>
</dbReference>
<accession>A0A2N3RBE4</accession>
<dbReference type="GO" id="GO:0000774">
    <property type="term" value="F:adenyl-nucleotide exchange factor activity"/>
    <property type="evidence" value="ECO:0007669"/>
    <property type="project" value="InterPro"/>
</dbReference>